<accession>A0A7X0IFU8</accession>
<dbReference type="Proteomes" id="UP000555564">
    <property type="component" value="Unassembled WGS sequence"/>
</dbReference>
<proteinExistence type="predicted"/>
<reference evidence="2 3" key="1">
    <citation type="submission" date="2020-08" db="EMBL/GenBank/DDBJ databases">
        <title>Sequencing the genomes of 1000 actinobacteria strains.</title>
        <authorList>
            <person name="Klenk H.-P."/>
        </authorList>
    </citation>
    <scope>NUCLEOTIDE SEQUENCE [LARGE SCALE GENOMIC DNA]</scope>
    <source>
        <strain evidence="2 3">DSM 44936</strain>
    </source>
</reference>
<name>A0A7X0IFU8_9ACTN</name>
<keyword evidence="3" id="KW-1185">Reference proteome</keyword>
<organism evidence="2 3">
    <name type="scientific">Sphaerisporangium rubeum</name>
    <dbReference type="NCBI Taxonomy" id="321317"/>
    <lineage>
        <taxon>Bacteria</taxon>
        <taxon>Bacillati</taxon>
        <taxon>Actinomycetota</taxon>
        <taxon>Actinomycetes</taxon>
        <taxon>Streptosporangiales</taxon>
        <taxon>Streptosporangiaceae</taxon>
        <taxon>Sphaerisporangium</taxon>
    </lineage>
</organism>
<evidence type="ECO:0000313" key="3">
    <source>
        <dbReference type="Proteomes" id="UP000555564"/>
    </source>
</evidence>
<sequence length="107" mass="12069">MKETLGRQHTIAQALLNAGFHPDATPSEYDTTSRSGIKLADQNGNLRPFSEIIDLGTTGYDELDRWFIANGMGGKENLAFGQLTNRYADRFEGRKERGMLRSLEFDR</sequence>
<dbReference type="RefSeq" id="WP_184980333.1">
    <property type="nucleotide sequence ID" value="NZ_BAAALO010000032.1"/>
</dbReference>
<comment type="caution">
    <text evidence="2">The sequence shown here is derived from an EMBL/GenBank/DDBJ whole genome shotgun (WGS) entry which is preliminary data.</text>
</comment>
<feature type="region of interest" description="Disordered" evidence="1">
    <location>
        <begin position="16"/>
        <end position="35"/>
    </location>
</feature>
<gene>
    <name evidence="2" type="ORF">BJ992_002348</name>
</gene>
<dbReference type="AlphaFoldDB" id="A0A7X0IFU8"/>
<dbReference type="EMBL" id="JACHIU010000001">
    <property type="protein sequence ID" value="MBB6472917.1"/>
    <property type="molecule type" value="Genomic_DNA"/>
</dbReference>
<protein>
    <submittedName>
        <fullName evidence="2">Uncharacterized protein</fullName>
    </submittedName>
</protein>
<evidence type="ECO:0000313" key="2">
    <source>
        <dbReference type="EMBL" id="MBB6472917.1"/>
    </source>
</evidence>
<evidence type="ECO:0000256" key="1">
    <source>
        <dbReference type="SAM" id="MobiDB-lite"/>
    </source>
</evidence>